<sequence>MDALFRFQLLPLVYGSFLEARGRHLYPFHSWGSCLVRKLGHPGHHSLYGSHRSKIRWQHYLMAGFASVPLFQLRSCCF</sequence>
<proteinExistence type="predicted"/>
<name>A0A0A9CDK1_ARUDO</name>
<accession>A0A0A9CDK1</accession>
<reference evidence="1" key="2">
    <citation type="journal article" date="2015" name="Data Brief">
        <title>Shoot transcriptome of the giant reed, Arundo donax.</title>
        <authorList>
            <person name="Barrero R.A."/>
            <person name="Guerrero F.D."/>
            <person name="Moolhuijzen P."/>
            <person name="Goolsby J.A."/>
            <person name="Tidwell J."/>
            <person name="Bellgard S.E."/>
            <person name="Bellgard M.I."/>
        </authorList>
    </citation>
    <scope>NUCLEOTIDE SEQUENCE</scope>
    <source>
        <tissue evidence="1">Shoot tissue taken approximately 20 cm above the soil surface</tissue>
    </source>
</reference>
<protein>
    <submittedName>
        <fullName evidence="1">Uncharacterized protein</fullName>
    </submittedName>
</protein>
<organism evidence="1">
    <name type="scientific">Arundo donax</name>
    <name type="common">Giant reed</name>
    <name type="synonym">Donax arundinaceus</name>
    <dbReference type="NCBI Taxonomy" id="35708"/>
    <lineage>
        <taxon>Eukaryota</taxon>
        <taxon>Viridiplantae</taxon>
        <taxon>Streptophyta</taxon>
        <taxon>Embryophyta</taxon>
        <taxon>Tracheophyta</taxon>
        <taxon>Spermatophyta</taxon>
        <taxon>Magnoliopsida</taxon>
        <taxon>Liliopsida</taxon>
        <taxon>Poales</taxon>
        <taxon>Poaceae</taxon>
        <taxon>PACMAD clade</taxon>
        <taxon>Arundinoideae</taxon>
        <taxon>Arundineae</taxon>
        <taxon>Arundo</taxon>
    </lineage>
</organism>
<dbReference type="PROSITE" id="PS51257">
    <property type="entry name" value="PROKAR_LIPOPROTEIN"/>
    <property type="match status" value="1"/>
</dbReference>
<dbReference type="AlphaFoldDB" id="A0A0A9CDK1"/>
<dbReference type="EMBL" id="GBRH01223481">
    <property type="protein sequence ID" value="JAD74414.1"/>
    <property type="molecule type" value="Transcribed_RNA"/>
</dbReference>
<reference evidence="1" key="1">
    <citation type="submission" date="2014-09" db="EMBL/GenBank/DDBJ databases">
        <authorList>
            <person name="Magalhaes I.L.F."/>
            <person name="Oliveira U."/>
            <person name="Santos F.R."/>
            <person name="Vidigal T.H.D.A."/>
            <person name="Brescovit A.D."/>
            <person name="Santos A.J."/>
        </authorList>
    </citation>
    <scope>NUCLEOTIDE SEQUENCE</scope>
    <source>
        <tissue evidence="1">Shoot tissue taken approximately 20 cm above the soil surface</tissue>
    </source>
</reference>
<evidence type="ECO:0000313" key="1">
    <source>
        <dbReference type="EMBL" id="JAD74414.1"/>
    </source>
</evidence>